<reference evidence="1 2" key="1">
    <citation type="submission" date="2024-01" db="EMBL/GenBank/DDBJ databases">
        <title>A draft genome for the cacao thread blight pathogen Marasmiellus scandens.</title>
        <authorList>
            <person name="Baruah I.K."/>
            <person name="Leung J."/>
            <person name="Bukari Y."/>
            <person name="Amoako-Attah I."/>
            <person name="Meinhardt L.W."/>
            <person name="Bailey B.A."/>
            <person name="Cohen S.P."/>
        </authorList>
    </citation>
    <scope>NUCLEOTIDE SEQUENCE [LARGE SCALE GENOMIC DNA]</scope>
    <source>
        <strain evidence="1 2">GH-19</strain>
    </source>
</reference>
<gene>
    <name evidence="1" type="ORF">VKT23_011406</name>
</gene>
<sequence>MTDLYFTSKDGIHYSRRLHGRERFSAINNHYANGFGHIVALGDVELKTSLSQEQLAPYVKAAWTQTRFIVPWMALRTSNLDTRDNSFLYSYEVPQNQDVVDAWTNETVVWHHECLEFAEWETSLKGLYFKPGDNRYSFELHVAALPDGHWMMALTAPHWLTDGRGKFPVIDQFYKCLQAELDGSAQAATSIK</sequence>
<evidence type="ECO:0000313" key="2">
    <source>
        <dbReference type="Proteomes" id="UP001498398"/>
    </source>
</evidence>
<organism evidence="1 2">
    <name type="scientific">Marasmiellus scandens</name>
    <dbReference type="NCBI Taxonomy" id="2682957"/>
    <lineage>
        <taxon>Eukaryota</taxon>
        <taxon>Fungi</taxon>
        <taxon>Dikarya</taxon>
        <taxon>Basidiomycota</taxon>
        <taxon>Agaricomycotina</taxon>
        <taxon>Agaricomycetes</taxon>
        <taxon>Agaricomycetidae</taxon>
        <taxon>Agaricales</taxon>
        <taxon>Marasmiineae</taxon>
        <taxon>Omphalotaceae</taxon>
        <taxon>Marasmiellus</taxon>
    </lineage>
</organism>
<evidence type="ECO:0008006" key="3">
    <source>
        <dbReference type="Google" id="ProtNLM"/>
    </source>
</evidence>
<protein>
    <recommendedName>
        <fullName evidence="3">DUF1795 domain-containing protein</fullName>
    </recommendedName>
</protein>
<comment type="caution">
    <text evidence="1">The sequence shown here is derived from an EMBL/GenBank/DDBJ whole genome shotgun (WGS) entry which is preliminary data.</text>
</comment>
<dbReference type="InterPro" id="IPR023213">
    <property type="entry name" value="CAT-like_dom_sf"/>
</dbReference>
<dbReference type="Gene3D" id="3.30.559.10">
    <property type="entry name" value="Chloramphenicol acetyltransferase-like domain"/>
    <property type="match status" value="1"/>
</dbReference>
<dbReference type="EMBL" id="JBANRG010000024">
    <property type="protein sequence ID" value="KAK7454653.1"/>
    <property type="molecule type" value="Genomic_DNA"/>
</dbReference>
<dbReference type="PANTHER" id="PTHR42034:SF2">
    <property type="entry name" value="ACYL-COA-DEPENDENT ACYLTRANSFERASE MAC1"/>
    <property type="match status" value="1"/>
</dbReference>
<keyword evidence="2" id="KW-1185">Reference proteome</keyword>
<dbReference type="PANTHER" id="PTHR42034">
    <property type="entry name" value="CHROMOSOME 7, WHOLE GENOME SHOTGUN SEQUENCE-RELATED"/>
    <property type="match status" value="1"/>
</dbReference>
<accession>A0ABR1J9Y4</accession>
<dbReference type="Proteomes" id="UP001498398">
    <property type="component" value="Unassembled WGS sequence"/>
</dbReference>
<evidence type="ECO:0000313" key="1">
    <source>
        <dbReference type="EMBL" id="KAK7454653.1"/>
    </source>
</evidence>
<proteinExistence type="predicted"/>
<name>A0ABR1J9Y4_9AGAR</name>